<evidence type="ECO:0000256" key="2">
    <source>
        <dbReference type="ARBA" id="ARBA00022801"/>
    </source>
</evidence>
<dbReference type="Pfam" id="PF02903">
    <property type="entry name" value="Alpha-amylase_N"/>
    <property type="match status" value="1"/>
</dbReference>
<dbReference type="SMART" id="SM00642">
    <property type="entry name" value="Aamy"/>
    <property type="match status" value="1"/>
</dbReference>
<dbReference type="InterPro" id="IPR045857">
    <property type="entry name" value="O16G_dom_2"/>
</dbReference>
<evidence type="ECO:0000259" key="4">
    <source>
        <dbReference type="SMART" id="SM00642"/>
    </source>
</evidence>
<dbReference type="SUPFAM" id="SSF81296">
    <property type="entry name" value="E set domains"/>
    <property type="match status" value="1"/>
</dbReference>
<dbReference type="Gene3D" id="2.60.40.10">
    <property type="entry name" value="Immunoglobulins"/>
    <property type="match status" value="1"/>
</dbReference>
<evidence type="ECO:0000256" key="1">
    <source>
        <dbReference type="ARBA" id="ARBA00008061"/>
    </source>
</evidence>
<dbReference type="CDD" id="cd11338">
    <property type="entry name" value="AmyAc_CMD"/>
    <property type="match status" value="1"/>
</dbReference>
<dbReference type="GO" id="GO:0005975">
    <property type="term" value="P:carbohydrate metabolic process"/>
    <property type="evidence" value="ECO:0007669"/>
    <property type="project" value="InterPro"/>
</dbReference>
<gene>
    <name evidence="5" type="ORF">E7272_09800</name>
</gene>
<dbReference type="Gene3D" id="3.90.400.10">
    <property type="entry name" value="Oligo-1,6-glucosidase, Domain 2"/>
    <property type="match status" value="1"/>
</dbReference>
<feature type="domain" description="Glycosyl hydrolase family 13 catalytic" evidence="4">
    <location>
        <begin position="140"/>
        <end position="497"/>
    </location>
</feature>
<dbReference type="EMBL" id="SVER01000024">
    <property type="protein sequence ID" value="MBE5920123.1"/>
    <property type="molecule type" value="Genomic_DNA"/>
</dbReference>
<dbReference type="Proteomes" id="UP000766246">
    <property type="component" value="Unassembled WGS sequence"/>
</dbReference>
<comment type="caution">
    <text evidence="5">The sequence shown here is derived from an EMBL/GenBank/DDBJ whole genome shotgun (WGS) entry which is preliminary data.</text>
</comment>
<keyword evidence="2" id="KW-0378">Hydrolase</keyword>
<name>A0A927UDI9_9FIRM</name>
<dbReference type="GO" id="GO:0004553">
    <property type="term" value="F:hydrolase activity, hydrolyzing O-glycosyl compounds"/>
    <property type="evidence" value="ECO:0007669"/>
    <property type="project" value="InterPro"/>
</dbReference>
<dbReference type="CDD" id="cd02857">
    <property type="entry name" value="E_set_CDase_PDE_N"/>
    <property type="match status" value="1"/>
</dbReference>
<keyword evidence="3" id="KW-0326">Glycosidase</keyword>
<dbReference type="InterPro" id="IPR006047">
    <property type="entry name" value="GH13_cat_dom"/>
</dbReference>
<dbReference type="InterPro" id="IPR017853">
    <property type="entry name" value="GH"/>
</dbReference>
<dbReference type="InterPro" id="IPR014756">
    <property type="entry name" value="Ig_E-set"/>
</dbReference>
<dbReference type="InterPro" id="IPR013783">
    <property type="entry name" value="Ig-like_fold"/>
</dbReference>
<dbReference type="SUPFAM" id="SSF51445">
    <property type="entry name" value="(Trans)glycosidases"/>
    <property type="match status" value="1"/>
</dbReference>
<dbReference type="Pfam" id="PF00128">
    <property type="entry name" value="Alpha-amylase"/>
    <property type="match status" value="1"/>
</dbReference>
<dbReference type="InterPro" id="IPR004185">
    <property type="entry name" value="Glyco_hydro_13_lg-like_dom"/>
</dbReference>
<organism evidence="5 6">
    <name type="scientific">Pseudobutyrivibrio ruminis</name>
    <dbReference type="NCBI Taxonomy" id="46206"/>
    <lineage>
        <taxon>Bacteria</taxon>
        <taxon>Bacillati</taxon>
        <taxon>Bacillota</taxon>
        <taxon>Clostridia</taxon>
        <taxon>Lachnospirales</taxon>
        <taxon>Lachnospiraceae</taxon>
        <taxon>Pseudobutyrivibrio</taxon>
    </lineage>
</organism>
<dbReference type="PANTHER" id="PTHR10357:SF210">
    <property type="entry name" value="MALTODEXTRIN GLUCOSIDASE"/>
    <property type="match status" value="1"/>
</dbReference>
<protein>
    <submittedName>
        <fullName evidence="5">Alpha-glycosidase</fullName>
    </submittedName>
</protein>
<dbReference type="Gene3D" id="3.20.20.80">
    <property type="entry name" value="Glycosidases"/>
    <property type="match status" value="1"/>
</dbReference>
<reference evidence="5" key="1">
    <citation type="submission" date="2019-04" db="EMBL/GenBank/DDBJ databases">
        <title>Evolution of Biomass-Degrading Anaerobic Consortia Revealed by Metagenomics.</title>
        <authorList>
            <person name="Peng X."/>
        </authorList>
    </citation>
    <scope>NUCLEOTIDE SEQUENCE</scope>
    <source>
        <strain evidence="5">SIG311</strain>
    </source>
</reference>
<proteinExistence type="inferred from homology"/>
<dbReference type="PANTHER" id="PTHR10357">
    <property type="entry name" value="ALPHA-AMYLASE FAMILY MEMBER"/>
    <property type="match status" value="1"/>
</dbReference>
<sequence length="544" mass="63648">MNKHALLHIPESRYCFPLSKEEVVIRLRTAKEDADAGLKVRLIYGVKYDYQKERFTVEVPCKYEDELFAYYEIQLKISDVRLVYIFQLEENGRKYYFSEDGLTDSYDYEECYYNFFQLPYINDNDVMPLVDWMPKTVFYQIFVDRFCIGDENKDMSYIDMKWGDKPTPKNHAGGDLRGVIKRLDYLKDLGISALYLNPIFLSDSNHKYDIIDYKKIDPQFGTIDDFIELVHEAHSRGIRVVLDAVFNHCSYKMEQFQDVVKNGKASKYHDWFIVDGDKVDLKKRNYECFAYCDYMPKLNTANPEVQSFLLDIATYWIDVADIDGWRLDVADEVSHDFWRMFRKAVKAKKNDVVIIGENWHDAYPSLQGDQQDSIMNYAFTKICLDYFSKESCDGRKTAQHLNGILMRNMKQVNYMMLNLLDSHDTDRFFTTCGKNKKKLETALALTMFMPGTPCIYYGTEHAMEGGYDPDCRRCFDWDKSKWDMDFLAKVKALIALRKNPVLQLGEVSITEENGSIIVERSYNDSVATLTISSPTVYTISYENN</sequence>
<accession>A0A927UDI9</accession>
<evidence type="ECO:0000313" key="5">
    <source>
        <dbReference type="EMBL" id="MBE5920123.1"/>
    </source>
</evidence>
<evidence type="ECO:0000256" key="3">
    <source>
        <dbReference type="ARBA" id="ARBA00023295"/>
    </source>
</evidence>
<dbReference type="AlphaFoldDB" id="A0A927UDI9"/>
<evidence type="ECO:0000313" key="6">
    <source>
        <dbReference type="Proteomes" id="UP000766246"/>
    </source>
</evidence>
<comment type="similarity">
    <text evidence="1">Belongs to the glycosyl hydrolase 13 family.</text>
</comment>